<feature type="non-terminal residue" evidence="11">
    <location>
        <position position="631"/>
    </location>
</feature>
<dbReference type="PROSITE" id="PS00039">
    <property type="entry name" value="DEAD_ATP_HELICASE"/>
    <property type="match status" value="1"/>
</dbReference>
<dbReference type="PANTHER" id="PTHR24031">
    <property type="entry name" value="RNA HELICASE"/>
    <property type="match status" value="1"/>
</dbReference>
<evidence type="ECO:0000256" key="3">
    <source>
        <dbReference type="ARBA" id="ARBA00022806"/>
    </source>
</evidence>
<dbReference type="Pfam" id="PF00271">
    <property type="entry name" value="Helicase_C"/>
    <property type="match status" value="1"/>
</dbReference>
<comment type="similarity">
    <text evidence="6">Belongs to the DEAD box helicase family.</text>
</comment>
<keyword evidence="3 6" id="KW-0347">Helicase</keyword>
<keyword evidence="4 6" id="KW-0067">ATP-binding</keyword>
<reference evidence="11" key="1">
    <citation type="journal article" date="2020" name="Stud. Mycol.">
        <title>101 Dothideomycetes genomes: a test case for predicting lifestyles and emergence of pathogens.</title>
        <authorList>
            <person name="Haridas S."/>
            <person name="Albert R."/>
            <person name="Binder M."/>
            <person name="Bloem J."/>
            <person name="Labutti K."/>
            <person name="Salamov A."/>
            <person name="Andreopoulos B."/>
            <person name="Baker S."/>
            <person name="Barry K."/>
            <person name="Bills G."/>
            <person name="Bluhm B."/>
            <person name="Cannon C."/>
            <person name="Castanera R."/>
            <person name="Culley D."/>
            <person name="Daum C."/>
            <person name="Ezra D."/>
            <person name="Gonzalez J."/>
            <person name="Henrissat B."/>
            <person name="Kuo A."/>
            <person name="Liang C."/>
            <person name="Lipzen A."/>
            <person name="Lutzoni F."/>
            <person name="Magnuson J."/>
            <person name="Mondo S."/>
            <person name="Nolan M."/>
            <person name="Ohm R."/>
            <person name="Pangilinan J."/>
            <person name="Park H.-J."/>
            <person name="Ramirez L."/>
            <person name="Alfaro M."/>
            <person name="Sun H."/>
            <person name="Tritt A."/>
            <person name="Yoshinaga Y."/>
            <person name="Zwiers L.-H."/>
            <person name="Turgeon B."/>
            <person name="Goodwin S."/>
            <person name="Spatafora J."/>
            <person name="Crous P."/>
            <person name="Grigoriev I."/>
        </authorList>
    </citation>
    <scope>NUCLEOTIDE SEQUENCE</scope>
    <source>
        <strain evidence="11">ATCC 16933</strain>
    </source>
</reference>
<feature type="domain" description="Helicase ATP-binding" evidence="9">
    <location>
        <begin position="143"/>
        <end position="389"/>
    </location>
</feature>
<proteinExistence type="inferred from homology"/>
<evidence type="ECO:0000256" key="2">
    <source>
        <dbReference type="ARBA" id="ARBA00022801"/>
    </source>
</evidence>
<dbReference type="InterPro" id="IPR027417">
    <property type="entry name" value="P-loop_NTPase"/>
</dbReference>
<dbReference type="GO" id="GO:0003724">
    <property type="term" value="F:RNA helicase activity"/>
    <property type="evidence" value="ECO:0007669"/>
    <property type="project" value="UniProtKB-EC"/>
</dbReference>
<sequence>KSRKDMRTDGNTDDEPKKKHRALMEKFQKATDRAKVPVTTEKGEVRPEVQGSDKQMEDSVNVSKVHGLEELPQFPVLSEKAYVPQFSALPTWITEATEVDGITKVPFSLIGAISPTLQERLRRMRYAEAFAVQATIIPKLVRPSFHHYHRDMCVAAPTGSGKTLSYLLPIIQMLWNAVTVKLRAVIVVPTRELALQVWREARKLAGGSNIRLGLASGSCEFEVEKGNLMEQTLIYDEELFNAMQAAADKERADAIRTGFWARAELAAMKDAVPHWVPTWKPAVDILICTPGRLVEHLIKTPGFDLFDLRWLVIDEADKLLEQSYQRWVDVVIGALERPKPRHRQDYHEKLEESESIHVDRTVQKIILSATMTRDLAKLHQLRLQCPKLVVVKENQAEIAGGGGHGYELPAGLVERGVHVGSGNLKPVHLLHLLRTEALETHLRSSYPDRSAGTRTADNASHFKRNTHHGREDRGNSVLIFTKNNESAMRLAFLLKKLHPPFSRQIGLLEKSEGKKNEKTLKKFNHGVYSILIASDRASRGLDIPELGHIINYDIPNEVVKYVHRAGRTARAGRQGHAWTLVADTEAAYFWKDIVKGGYINRGQRSVTRMTIPETMFDVDMLKKYEDALREL</sequence>
<evidence type="ECO:0000259" key="10">
    <source>
        <dbReference type="PROSITE" id="PS51194"/>
    </source>
</evidence>
<dbReference type="EMBL" id="MU001670">
    <property type="protein sequence ID" value="KAF2461934.1"/>
    <property type="molecule type" value="Genomic_DNA"/>
</dbReference>
<gene>
    <name evidence="11" type="ORF">BDY21DRAFT_264643</name>
</gene>
<dbReference type="EC" id="3.6.4.13" evidence="7"/>
<evidence type="ECO:0000256" key="4">
    <source>
        <dbReference type="ARBA" id="ARBA00022840"/>
    </source>
</evidence>
<dbReference type="GO" id="GO:0005524">
    <property type="term" value="F:ATP binding"/>
    <property type="evidence" value="ECO:0007669"/>
    <property type="project" value="UniProtKB-UniRule"/>
</dbReference>
<dbReference type="PROSITE" id="PS51192">
    <property type="entry name" value="HELICASE_ATP_BIND_1"/>
    <property type="match status" value="1"/>
</dbReference>
<comment type="function">
    <text evidence="7">RNA helicase.</text>
</comment>
<evidence type="ECO:0000256" key="7">
    <source>
        <dbReference type="RuleBase" id="RU365068"/>
    </source>
</evidence>
<accession>A0A6A6PD75</accession>
<keyword evidence="12" id="KW-1185">Reference proteome</keyword>
<feature type="non-terminal residue" evidence="11">
    <location>
        <position position="1"/>
    </location>
</feature>
<dbReference type="CDD" id="cd18787">
    <property type="entry name" value="SF2_C_DEAD"/>
    <property type="match status" value="1"/>
</dbReference>
<dbReference type="Gene3D" id="3.40.50.300">
    <property type="entry name" value="P-loop containing nucleotide triphosphate hydrolases"/>
    <property type="match status" value="2"/>
</dbReference>
<feature type="region of interest" description="Disordered" evidence="8">
    <location>
        <begin position="1"/>
        <end position="57"/>
    </location>
</feature>
<evidence type="ECO:0000256" key="5">
    <source>
        <dbReference type="ARBA" id="ARBA00022884"/>
    </source>
</evidence>
<evidence type="ECO:0000313" key="11">
    <source>
        <dbReference type="EMBL" id="KAF2461934.1"/>
    </source>
</evidence>
<organism evidence="11 12">
    <name type="scientific">Lineolata rhizophorae</name>
    <dbReference type="NCBI Taxonomy" id="578093"/>
    <lineage>
        <taxon>Eukaryota</taxon>
        <taxon>Fungi</taxon>
        <taxon>Dikarya</taxon>
        <taxon>Ascomycota</taxon>
        <taxon>Pezizomycotina</taxon>
        <taxon>Dothideomycetes</taxon>
        <taxon>Dothideomycetes incertae sedis</taxon>
        <taxon>Lineolatales</taxon>
        <taxon>Lineolataceae</taxon>
        <taxon>Lineolata</taxon>
    </lineage>
</organism>
<comment type="catalytic activity">
    <reaction evidence="7">
        <text>ATP + H2O = ADP + phosphate + H(+)</text>
        <dbReference type="Rhea" id="RHEA:13065"/>
        <dbReference type="ChEBI" id="CHEBI:15377"/>
        <dbReference type="ChEBI" id="CHEBI:15378"/>
        <dbReference type="ChEBI" id="CHEBI:30616"/>
        <dbReference type="ChEBI" id="CHEBI:43474"/>
        <dbReference type="ChEBI" id="CHEBI:456216"/>
        <dbReference type="EC" id="3.6.4.13"/>
    </reaction>
</comment>
<dbReference type="SMART" id="SM00487">
    <property type="entry name" value="DEXDc"/>
    <property type="match status" value="1"/>
</dbReference>
<dbReference type="InterPro" id="IPR011545">
    <property type="entry name" value="DEAD/DEAH_box_helicase_dom"/>
</dbReference>
<dbReference type="AlphaFoldDB" id="A0A6A6PD75"/>
<dbReference type="CDD" id="cd17956">
    <property type="entry name" value="DEADc_DDX51"/>
    <property type="match status" value="1"/>
</dbReference>
<dbReference type="Proteomes" id="UP000799766">
    <property type="component" value="Unassembled WGS sequence"/>
</dbReference>
<evidence type="ECO:0000256" key="6">
    <source>
        <dbReference type="RuleBase" id="RU000492"/>
    </source>
</evidence>
<evidence type="ECO:0000256" key="8">
    <source>
        <dbReference type="SAM" id="MobiDB-lite"/>
    </source>
</evidence>
<dbReference type="InterPro" id="IPR014001">
    <property type="entry name" value="Helicase_ATP-bd"/>
</dbReference>
<evidence type="ECO:0000259" key="9">
    <source>
        <dbReference type="PROSITE" id="PS51192"/>
    </source>
</evidence>
<dbReference type="GO" id="GO:0016787">
    <property type="term" value="F:hydrolase activity"/>
    <property type="evidence" value="ECO:0007669"/>
    <property type="project" value="UniProtKB-KW"/>
</dbReference>
<evidence type="ECO:0000256" key="1">
    <source>
        <dbReference type="ARBA" id="ARBA00022741"/>
    </source>
</evidence>
<dbReference type="InterPro" id="IPR001650">
    <property type="entry name" value="Helicase_C-like"/>
</dbReference>
<dbReference type="Pfam" id="PF00270">
    <property type="entry name" value="DEAD"/>
    <property type="match status" value="2"/>
</dbReference>
<feature type="domain" description="Helicase C-terminal" evidence="10">
    <location>
        <begin position="461"/>
        <end position="619"/>
    </location>
</feature>
<keyword evidence="5 7" id="KW-0694">RNA-binding</keyword>
<dbReference type="InterPro" id="IPR000629">
    <property type="entry name" value="RNA-helicase_DEAD-box_CS"/>
</dbReference>
<keyword evidence="2 6" id="KW-0378">Hydrolase</keyword>
<dbReference type="SMART" id="SM00490">
    <property type="entry name" value="HELICc"/>
    <property type="match status" value="1"/>
</dbReference>
<dbReference type="GO" id="GO:0003723">
    <property type="term" value="F:RNA binding"/>
    <property type="evidence" value="ECO:0007669"/>
    <property type="project" value="UniProtKB-UniRule"/>
</dbReference>
<keyword evidence="1 6" id="KW-0547">Nucleotide-binding</keyword>
<protein>
    <recommendedName>
        <fullName evidence="7">ATP-dependent RNA helicase</fullName>
        <ecNumber evidence="7">3.6.4.13</ecNumber>
    </recommendedName>
</protein>
<dbReference type="SUPFAM" id="SSF52540">
    <property type="entry name" value="P-loop containing nucleoside triphosphate hydrolases"/>
    <property type="match status" value="1"/>
</dbReference>
<name>A0A6A6PD75_9PEZI</name>
<dbReference type="OrthoDB" id="3370at2759"/>
<dbReference type="PROSITE" id="PS51194">
    <property type="entry name" value="HELICASE_CTER"/>
    <property type="match status" value="1"/>
</dbReference>
<evidence type="ECO:0000313" key="12">
    <source>
        <dbReference type="Proteomes" id="UP000799766"/>
    </source>
</evidence>
<feature type="compositionally biased region" description="Basic and acidic residues" evidence="8">
    <location>
        <begin position="1"/>
        <end position="47"/>
    </location>
</feature>
<feature type="region of interest" description="Disordered" evidence="8">
    <location>
        <begin position="445"/>
        <end position="471"/>
    </location>
</feature>
<comment type="domain">
    <text evidence="7">The Q motif is unique to and characteristic of the DEAD box family of RNA helicases and controls ATP binding and hydrolysis.</text>
</comment>